<reference evidence="3" key="1">
    <citation type="submission" date="2015-06" db="EMBL/GenBank/DDBJ databases">
        <title>Expansion of signal transduction pathways in fungi by whole-genome duplication.</title>
        <authorList>
            <consortium name="DOE Joint Genome Institute"/>
            <person name="Corrochano L.M."/>
            <person name="Kuo A."/>
            <person name="Marcet-Houben M."/>
            <person name="Polaino S."/>
            <person name="Salamov A."/>
            <person name="Villalobos J.M."/>
            <person name="Alvarez M.I."/>
            <person name="Avalos J."/>
            <person name="Benito E.P."/>
            <person name="Benoit I."/>
            <person name="Burger G."/>
            <person name="Camino L.P."/>
            <person name="Canovas D."/>
            <person name="Cerda-Olmedo E."/>
            <person name="Cheng J.-F."/>
            <person name="Dominguez A."/>
            <person name="Elias M."/>
            <person name="Eslava A.P."/>
            <person name="Glaser F."/>
            <person name="Grimwood J."/>
            <person name="Gutierrez G."/>
            <person name="Heitman J."/>
            <person name="Henrissat B."/>
            <person name="Iturriaga E.A."/>
            <person name="Lang B.F."/>
            <person name="Lavin J.L."/>
            <person name="Lee S."/>
            <person name="Li W."/>
            <person name="Lindquist E."/>
            <person name="Lopez-Garcia S."/>
            <person name="Luque E.M."/>
            <person name="Marcos A.T."/>
            <person name="Martin J."/>
            <person name="McCluskey K."/>
            <person name="Medina H.R."/>
            <person name="Miralles-Duran A."/>
            <person name="Miyazaki A."/>
            <person name="Munoz-Torres E."/>
            <person name="Oguiza J.A."/>
            <person name="Ohm R."/>
            <person name="Olmedo M."/>
            <person name="Orejas M."/>
            <person name="Ortiz-Castellanos L."/>
            <person name="Pisabarro A.G."/>
            <person name="Rodriguez-Romero J."/>
            <person name="Ruiz-Herrera J."/>
            <person name="Ruiz-Vazquez R."/>
            <person name="Sanz C."/>
            <person name="Schackwitz W."/>
            <person name="Schmutz J."/>
            <person name="Shahriari M."/>
            <person name="Shelest E."/>
            <person name="Silva-Franco F."/>
            <person name="Soanes D."/>
            <person name="Syed K."/>
            <person name="Tagua V.G."/>
            <person name="Talbot N.J."/>
            <person name="Thon M."/>
            <person name="De vries R.P."/>
            <person name="Wiebenga A."/>
            <person name="Yadav J.S."/>
            <person name="Braun E.L."/>
            <person name="Baker S."/>
            <person name="Garre V."/>
            <person name="Horwitz B."/>
            <person name="Torres-Martinez S."/>
            <person name="Idnurm A."/>
            <person name="Herrera-Estrella A."/>
            <person name="Gabaldon T."/>
            <person name="Grigoriev I.V."/>
        </authorList>
    </citation>
    <scope>NUCLEOTIDE SEQUENCE [LARGE SCALE GENOMIC DNA]</scope>
    <source>
        <strain evidence="3">NRRL 1555(-)</strain>
    </source>
</reference>
<dbReference type="GeneID" id="28996005"/>
<evidence type="ECO:0000313" key="3">
    <source>
        <dbReference type="Proteomes" id="UP000077315"/>
    </source>
</evidence>
<evidence type="ECO:0000313" key="2">
    <source>
        <dbReference type="EMBL" id="OAD78034.1"/>
    </source>
</evidence>
<dbReference type="EMBL" id="KV440974">
    <property type="protein sequence ID" value="OAD78034.1"/>
    <property type="molecule type" value="Genomic_DNA"/>
</dbReference>
<proteinExistence type="predicted"/>
<evidence type="ECO:0000256" key="1">
    <source>
        <dbReference type="SAM" id="MobiDB-lite"/>
    </source>
</evidence>
<dbReference type="VEuPathDB" id="FungiDB:PHYBLDRAFT_164916"/>
<feature type="region of interest" description="Disordered" evidence="1">
    <location>
        <begin position="1"/>
        <end position="39"/>
    </location>
</feature>
<feature type="compositionally biased region" description="Low complexity" evidence="1">
    <location>
        <begin position="24"/>
        <end position="39"/>
    </location>
</feature>
<organism evidence="2 3">
    <name type="scientific">Phycomyces blakesleeanus (strain ATCC 8743b / DSM 1359 / FGSC 10004 / NBRC 33097 / NRRL 1555)</name>
    <dbReference type="NCBI Taxonomy" id="763407"/>
    <lineage>
        <taxon>Eukaryota</taxon>
        <taxon>Fungi</taxon>
        <taxon>Fungi incertae sedis</taxon>
        <taxon>Mucoromycota</taxon>
        <taxon>Mucoromycotina</taxon>
        <taxon>Mucoromycetes</taxon>
        <taxon>Mucorales</taxon>
        <taxon>Phycomycetaceae</taxon>
        <taxon>Phycomyces</taxon>
    </lineage>
</organism>
<dbReference type="InParanoid" id="A0A167PIV0"/>
<protein>
    <submittedName>
        <fullName evidence="2">Uncharacterized protein</fullName>
    </submittedName>
</protein>
<gene>
    <name evidence="2" type="ORF">PHYBLDRAFT_164916</name>
</gene>
<feature type="region of interest" description="Disordered" evidence="1">
    <location>
        <begin position="227"/>
        <end position="251"/>
    </location>
</feature>
<sequence length="367" mass="40512">MASSAIQPDPPTGEHLNTGQTNKTPTSTPPALSTTNTPTHGTPLSYSSAIITVVLGSNGPLTKPRTWRESTSQFSVYYNTPLESSPDFVPFFNALLQPFSTGEIIGLNSTNKAGTLYELHLTSKDDLVIRTTVFASPAIASFSKLFQLNLLKLPHYAPEDYDTLTNKLRTTLAKYGYVHNMIVNTLFGFMDGTGYAYVERPPNKEVGHLCSRCPHAAEVDNLYKREQKTPVQHGPPTHTRPSVPTTKKPAGQSVVIKTRFEILDTSLSSVASKHNPANANIVSKDKKINNSPVEGIETGPIQLELPKRIGTSIEHFDFSAIDRKDRETIPEDDPDLTDHNIDEVDNYFETDIDENNFSVHDTPHPLQ</sequence>
<dbReference type="OrthoDB" id="10408534at2759"/>
<keyword evidence="3" id="KW-1185">Reference proteome</keyword>
<dbReference type="Proteomes" id="UP000077315">
    <property type="component" value="Unassembled WGS sequence"/>
</dbReference>
<accession>A0A167PIV0</accession>
<dbReference type="RefSeq" id="XP_018296074.1">
    <property type="nucleotide sequence ID" value="XM_018435099.1"/>
</dbReference>
<dbReference type="AlphaFoldDB" id="A0A167PIV0"/>
<name>A0A167PIV0_PHYB8</name>